<dbReference type="AlphaFoldDB" id="A0A2H3JAA8"/>
<evidence type="ECO:0000313" key="1">
    <source>
        <dbReference type="EMBL" id="PCH38851.1"/>
    </source>
</evidence>
<proteinExistence type="predicted"/>
<reference evidence="1 2" key="1">
    <citation type="journal article" date="2012" name="Science">
        <title>The Paleozoic origin of enzymatic lignin decomposition reconstructed from 31 fungal genomes.</title>
        <authorList>
            <person name="Floudas D."/>
            <person name="Binder M."/>
            <person name="Riley R."/>
            <person name="Barry K."/>
            <person name="Blanchette R.A."/>
            <person name="Henrissat B."/>
            <person name="Martinez A.T."/>
            <person name="Otillar R."/>
            <person name="Spatafora J.W."/>
            <person name="Yadav J.S."/>
            <person name="Aerts A."/>
            <person name="Benoit I."/>
            <person name="Boyd A."/>
            <person name="Carlson A."/>
            <person name="Copeland A."/>
            <person name="Coutinho P.M."/>
            <person name="de Vries R.P."/>
            <person name="Ferreira P."/>
            <person name="Findley K."/>
            <person name="Foster B."/>
            <person name="Gaskell J."/>
            <person name="Glotzer D."/>
            <person name="Gorecki P."/>
            <person name="Heitman J."/>
            <person name="Hesse C."/>
            <person name="Hori C."/>
            <person name="Igarashi K."/>
            <person name="Jurgens J.A."/>
            <person name="Kallen N."/>
            <person name="Kersten P."/>
            <person name="Kohler A."/>
            <person name="Kuees U."/>
            <person name="Kumar T.K.A."/>
            <person name="Kuo A."/>
            <person name="LaButti K."/>
            <person name="Larrondo L.F."/>
            <person name="Lindquist E."/>
            <person name="Ling A."/>
            <person name="Lombard V."/>
            <person name="Lucas S."/>
            <person name="Lundell T."/>
            <person name="Martin R."/>
            <person name="McLaughlin D.J."/>
            <person name="Morgenstern I."/>
            <person name="Morin E."/>
            <person name="Murat C."/>
            <person name="Nagy L.G."/>
            <person name="Nolan M."/>
            <person name="Ohm R.A."/>
            <person name="Patyshakuliyeva A."/>
            <person name="Rokas A."/>
            <person name="Ruiz-Duenas F.J."/>
            <person name="Sabat G."/>
            <person name="Salamov A."/>
            <person name="Samejima M."/>
            <person name="Schmutz J."/>
            <person name="Slot J.C."/>
            <person name="St John F."/>
            <person name="Stenlid J."/>
            <person name="Sun H."/>
            <person name="Sun S."/>
            <person name="Syed K."/>
            <person name="Tsang A."/>
            <person name="Wiebenga A."/>
            <person name="Young D."/>
            <person name="Pisabarro A."/>
            <person name="Eastwood D.C."/>
            <person name="Martin F."/>
            <person name="Cullen D."/>
            <person name="Grigoriev I.V."/>
            <person name="Hibbett D.S."/>
        </authorList>
    </citation>
    <scope>NUCLEOTIDE SEQUENCE [LARGE SCALE GENOMIC DNA]</scope>
    <source>
        <strain evidence="1 2">MD-104</strain>
    </source>
</reference>
<accession>A0A2H3JAA8</accession>
<protein>
    <submittedName>
        <fullName evidence="1">Uncharacterized protein</fullName>
    </submittedName>
</protein>
<dbReference type="EMBL" id="KB467943">
    <property type="protein sequence ID" value="PCH38851.1"/>
    <property type="molecule type" value="Genomic_DNA"/>
</dbReference>
<gene>
    <name evidence="1" type="ORF">WOLCODRAFT_140975</name>
</gene>
<sequence>MATPADTTDDSPPQSCRPLWVDQTMAALLEPPMYDHPIGPTPSLDMIRNAKPPTPIPNTYTVQINGIACRYDDGTRVTNQDLADEFFYALTTTPFYTIAPRPFPFEPHFIRWMNPNIPDHKTHSSVLLSFTDADDGHILKALESAIHDFNYGAISSHFHGRVSMTIRSRT</sequence>
<organism evidence="1 2">
    <name type="scientific">Wolfiporia cocos (strain MD-104)</name>
    <name type="common">Brown rot fungus</name>
    <dbReference type="NCBI Taxonomy" id="742152"/>
    <lineage>
        <taxon>Eukaryota</taxon>
        <taxon>Fungi</taxon>
        <taxon>Dikarya</taxon>
        <taxon>Basidiomycota</taxon>
        <taxon>Agaricomycotina</taxon>
        <taxon>Agaricomycetes</taxon>
        <taxon>Polyporales</taxon>
        <taxon>Phaeolaceae</taxon>
        <taxon>Wolfiporia</taxon>
    </lineage>
</organism>
<name>A0A2H3JAA8_WOLCO</name>
<keyword evidence="2" id="KW-1185">Reference proteome</keyword>
<dbReference type="Proteomes" id="UP000218811">
    <property type="component" value="Unassembled WGS sequence"/>
</dbReference>
<evidence type="ECO:0000313" key="2">
    <source>
        <dbReference type="Proteomes" id="UP000218811"/>
    </source>
</evidence>